<protein>
    <submittedName>
        <fullName evidence="4">Response regulator transcription factor</fullName>
    </submittedName>
</protein>
<feature type="domain" description="HTH LytTR-type" evidence="3">
    <location>
        <begin position="145"/>
        <end position="214"/>
    </location>
</feature>
<evidence type="ECO:0000259" key="2">
    <source>
        <dbReference type="PROSITE" id="PS50110"/>
    </source>
</evidence>
<dbReference type="Proteomes" id="UP000306918">
    <property type="component" value="Unassembled WGS sequence"/>
</dbReference>
<dbReference type="PANTHER" id="PTHR37299">
    <property type="entry name" value="TRANSCRIPTIONAL REGULATOR-RELATED"/>
    <property type="match status" value="1"/>
</dbReference>
<dbReference type="Pfam" id="PF04397">
    <property type="entry name" value="LytTR"/>
    <property type="match status" value="1"/>
</dbReference>
<dbReference type="InterPro" id="IPR007492">
    <property type="entry name" value="LytTR_DNA-bd_dom"/>
</dbReference>
<name>A0A4S8HNH4_9BACT</name>
<dbReference type="Gene3D" id="3.40.50.2300">
    <property type="match status" value="1"/>
</dbReference>
<dbReference type="InterPro" id="IPR001789">
    <property type="entry name" value="Sig_transdc_resp-reg_receiver"/>
</dbReference>
<dbReference type="OrthoDB" id="9787344at2"/>
<dbReference type="SMART" id="SM00448">
    <property type="entry name" value="REC"/>
    <property type="match status" value="1"/>
</dbReference>
<dbReference type="AlphaFoldDB" id="A0A4S8HNH4"/>
<reference evidence="4 5" key="1">
    <citation type="submission" date="2019-04" db="EMBL/GenBank/DDBJ databases">
        <title>Niastella caeni sp. nov., isolated from activated sludge.</title>
        <authorList>
            <person name="Sheng M."/>
        </authorList>
    </citation>
    <scope>NUCLEOTIDE SEQUENCE [LARGE SCALE GENOMIC DNA]</scope>
    <source>
        <strain evidence="4 5">HX-2-15</strain>
    </source>
</reference>
<dbReference type="Gene3D" id="2.40.50.1020">
    <property type="entry name" value="LytTr DNA-binding domain"/>
    <property type="match status" value="1"/>
</dbReference>
<dbReference type="PANTHER" id="PTHR37299:SF1">
    <property type="entry name" value="STAGE 0 SPORULATION PROTEIN A HOMOLOG"/>
    <property type="match status" value="1"/>
</dbReference>
<dbReference type="GO" id="GO:0003677">
    <property type="term" value="F:DNA binding"/>
    <property type="evidence" value="ECO:0007669"/>
    <property type="project" value="InterPro"/>
</dbReference>
<dbReference type="SUPFAM" id="SSF52172">
    <property type="entry name" value="CheY-like"/>
    <property type="match status" value="1"/>
</dbReference>
<evidence type="ECO:0000313" key="5">
    <source>
        <dbReference type="Proteomes" id="UP000306918"/>
    </source>
</evidence>
<dbReference type="Pfam" id="PF00072">
    <property type="entry name" value="Response_reg"/>
    <property type="match status" value="1"/>
</dbReference>
<keyword evidence="1" id="KW-0597">Phosphoprotein</keyword>
<evidence type="ECO:0000313" key="4">
    <source>
        <dbReference type="EMBL" id="THU36813.1"/>
    </source>
</evidence>
<comment type="caution">
    <text evidence="4">The sequence shown here is derived from an EMBL/GenBank/DDBJ whole genome shotgun (WGS) entry which is preliminary data.</text>
</comment>
<accession>A0A4S8HNH4</accession>
<dbReference type="PROSITE" id="PS50110">
    <property type="entry name" value="RESPONSE_REGULATORY"/>
    <property type="match status" value="1"/>
</dbReference>
<evidence type="ECO:0000256" key="1">
    <source>
        <dbReference type="PROSITE-ProRule" id="PRU00169"/>
    </source>
</evidence>
<gene>
    <name evidence="4" type="ORF">FAM09_17760</name>
</gene>
<dbReference type="InterPro" id="IPR046947">
    <property type="entry name" value="LytR-like"/>
</dbReference>
<keyword evidence="5" id="KW-1185">Reference proteome</keyword>
<sequence>MNDTQTIRCLIIDDEPPAREIIRRYVQEIPTLQLMGECANAIQALTVLQQQPVDLLFLDIRLPQLNGTDFIKTLKNPPKVIFTTAFSEYALEGYELDVVDYLMKPIRFDRFLKAVNKAYPLNSSTAISKPVVTSVVEEKKNESFVYFRADRKMVKVMLDDILYIESMKDYIKVNTVQGVIITKQSISSVEAMLPEKLFVRTHRSFIVSINKIKSFTNELVEIDKTDIPIGKLFRNGVMKVFSQP</sequence>
<evidence type="ECO:0000259" key="3">
    <source>
        <dbReference type="PROSITE" id="PS50930"/>
    </source>
</evidence>
<dbReference type="PROSITE" id="PS50930">
    <property type="entry name" value="HTH_LYTTR"/>
    <property type="match status" value="1"/>
</dbReference>
<feature type="domain" description="Response regulatory" evidence="2">
    <location>
        <begin position="8"/>
        <end position="119"/>
    </location>
</feature>
<dbReference type="GO" id="GO:0000156">
    <property type="term" value="F:phosphorelay response regulator activity"/>
    <property type="evidence" value="ECO:0007669"/>
    <property type="project" value="InterPro"/>
</dbReference>
<proteinExistence type="predicted"/>
<dbReference type="InterPro" id="IPR011006">
    <property type="entry name" value="CheY-like_superfamily"/>
</dbReference>
<feature type="modified residue" description="4-aspartylphosphate" evidence="1">
    <location>
        <position position="59"/>
    </location>
</feature>
<organism evidence="4 5">
    <name type="scientific">Niastella caeni</name>
    <dbReference type="NCBI Taxonomy" id="2569763"/>
    <lineage>
        <taxon>Bacteria</taxon>
        <taxon>Pseudomonadati</taxon>
        <taxon>Bacteroidota</taxon>
        <taxon>Chitinophagia</taxon>
        <taxon>Chitinophagales</taxon>
        <taxon>Chitinophagaceae</taxon>
        <taxon>Niastella</taxon>
    </lineage>
</organism>
<dbReference type="RefSeq" id="WP_136578489.1">
    <property type="nucleotide sequence ID" value="NZ_STFF01000005.1"/>
</dbReference>
<dbReference type="SMART" id="SM00850">
    <property type="entry name" value="LytTR"/>
    <property type="match status" value="1"/>
</dbReference>
<dbReference type="EMBL" id="STFF01000005">
    <property type="protein sequence ID" value="THU36813.1"/>
    <property type="molecule type" value="Genomic_DNA"/>
</dbReference>